<dbReference type="EMBL" id="FMXB01000005">
    <property type="protein sequence ID" value="SDA48930.1"/>
    <property type="molecule type" value="Genomic_DNA"/>
</dbReference>
<gene>
    <name evidence="1" type="ORF">SAMN02910315_00875</name>
</gene>
<dbReference type="Proteomes" id="UP000323439">
    <property type="component" value="Unassembled WGS sequence"/>
</dbReference>
<accession>A0A1G5VSR3</accession>
<evidence type="ECO:0000313" key="1">
    <source>
        <dbReference type="EMBL" id="SDA48930.1"/>
    </source>
</evidence>
<dbReference type="AlphaFoldDB" id="A0A1G5VSR3"/>
<reference evidence="1 2" key="1">
    <citation type="submission" date="2016-10" db="EMBL/GenBank/DDBJ databases">
        <authorList>
            <person name="Varghese N."/>
            <person name="Submissions S."/>
        </authorList>
    </citation>
    <scope>NUCLEOTIDE SEQUENCE [LARGE SCALE GENOMIC DNA]</scope>
    <source>
        <strain evidence="1 2">DSM 16643</strain>
    </source>
</reference>
<name>A0A1G5VSR3_9EURY</name>
<protein>
    <submittedName>
        <fullName evidence="1">Uncharacterized protein</fullName>
    </submittedName>
</protein>
<evidence type="ECO:0000313" key="2">
    <source>
        <dbReference type="Proteomes" id="UP000323439"/>
    </source>
</evidence>
<keyword evidence="2" id="KW-1185">Reference proteome</keyword>
<sequence>MIILISNHSENKYLPKFYTQKIMHLQKVTLVEHGFKTKEIKSIYANLEDKNIKIGM</sequence>
<proteinExistence type="predicted"/>
<organism evidence="1 2">
    <name type="scientific">Methanobrevibacter millerae</name>
    <dbReference type="NCBI Taxonomy" id="230361"/>
    <lineage>
        <taxon>Archaea</taxon>
        <taxon>Methanobacteriati</taxon>
        <taxon>Methanobacteriota</taxon>
        <taxon>Methanomada group</taxon>
        <taxon>Methanobacteria</taxon>
        <taxon>Methanobacteriales</taxon>
        <taxon>Methanobacteriaceae</taxon>
        <taxon>Methanobrevibacter</taxon>
    </lineage>
</organism>